<keyword evidence="4 6" id="KW-0689">Ribosomal protein</keyword>
<dbReference type="GO" id="GO:0070180">
    <property type="term" value="F:large ribosomal subunit rRNA binding"/>
    <property type="evidence" value="ECO:0007669"/>
    <property type="project" value="TreeGrafter"/>
</dbReference>
<keyword evidence="2 6" id="KW-0699">rRNA-binding</keyword>
<evidence type="ECO:0000256" key="5">
    <source>
        <dbReference type="ARBA" id="ARBA00023274"/>
    </source>
</evidence>
<keyword evidence="5 6" id="KW-0687">Ribonucleoprotein</keyword>
<evidence type="ECO:0000256" key="8">
    <source>
        <dbReference type="RuleBase" id="RU003951"/>
    </source>
</evidence>
<keyword evidence="8 9" id="KW-0150">Chloroplast</keyword>
<comment type="subunit">
    <text evidence="6 8">Part of the 50S ribosomal subunit.</text>
</comment>
<evidence type="ECO:0000256" key="2">
    <source>
        <dbReference type="ARBA" id="ARBA00022730"/>
    </source>
</evidence>
<accession>A0A2R4PAJ8</accession>
<protein>
    <recommendedName>
        <fullName evidence="6">Large ribosomal subunit protein uL14c</fullName>
    </recommendedName>
</protein>
<name>A0A2R4PAJ8_9LILI</name>
<dbReference type="HAMAP" id="MF_01367">
    <property type="entry name" value="Ribosomal_uL14"/>
    <property type="match status" value="1"/>
</dbReference>
<dbReference type="PANTHER" id="PTHR11761">
    <property type="entry name" value="50S/60S RIBOSOMAL PROTEIN L14/L23"/>
    <property type="match status" value="1"/>
</dbReference>
<keyword evidence="8 9" id="KW-0934">Plastid</keyword>
<comment type="subcellular location">
    <subcellularLocation>
        <location evidence="6 8">Plastid</location>
        <location evidence="6 8">Chloroplast</location>
    </subcellularLocation>
</comment>
<dbReference type="GO" id="GO:0006412">
    <property type="term" value="P:translation"/>
    <property type="evidence" value="ECO:0007669"/>
    <property type="project" value="UniProtKB-UniRule"/>
</dbReference>
<dbReference type="InterPro" id="IPR036853">
    <property type="entry name" value="Ribosomal_uL14_sf"/>
</dbReference>
<evidence type="ECO:0000256" key="6">
    <source>
        <dbReference type="HAMAP-Rule" id="MF_01367"/>
    </source>
</evidence>
<dbReference type="PANTHER" id="PTHR11761:SF3">
    <property type="entry name" value="LARGE RIBOSOMAL SUBUNIT PROTEIN UL14M"/>
    <property type="match status" value="1"/>
</dbReference>
<sequence length="114" mass="12738">MIQSYTLLNAADNSGAQKLMCINMRNGSIGSILVSVIKKSFLIFKKSEMLSTIIIRTRKEFKRKNGIIIKYDDNAVIVIDKKGNPKGSRIFGAIAQEFRKSSLSKIISLTNEII</sequence>
<proteinExistence type="inferred from homology"/>
<geneLocation type="chloroplast" evidence="9"/>
<evidence type="ECO:0000256" key="4">
    <source>
        <dbReference type="ARBA" id="ARBA00022980"/>
    </source>
</evidence>
<dbReference type="SUPFAM" id="SSF50193">
    <property type="entry name" value="Ribosomal protein L14"/>
    <property type="match status" value="1"/>
</dbReference>
<dbReference type="AlphaFoldDB" id="A0A2R4PAJ8"/>
<comment type="similarity">
    <text evidence="1 6 7">Belongs to the universal ribosomal protein uL14 family.</text>
</comment>
<comment type="function">
    <text evidence="6 8">Binds to 23S rRNA.</text>
</comment>
<dbReference type="Pfam" id="PF00238">
    <property type="entry name" value="Ribosomal_L14"/>
    <property type="match status" value="1"/>
</dbReference>
<evidence type="ECO:0000313" key="9">
    <source>
        <dbReference type="EMBL" id="AVX48101.1"/>
    </source>
</evidence>
<dbReference type="CDD" id="cd00337">
    <property type="entry name" value="Ribosomal_uL14"/>
    <property type="match status" value="1"/>
</dbReference>
<gene>
    <name evidence="6 9" type="primary">rpl14</name>
</gene>
<evidence type="ECO:0000256" key="1">
    <source>
        <dbReference type="ARBA" id="ARBA00010745"/>
    </source>
</evidence>
<dbReference type="SMART" id="SM01374">
    <property type="entry name" value="Ribosomal_L14"/>
    <property type="match status" value="1"/>
</dbReference>
<reference evidence="9" key="1">
    <citation type="journal article" date="2018" name="Genome Biol. Evol.">
        <title>Genome Reports: Contracted Genes and Dwarfed Plastome in Mycoheterotrophic Sciaphila thaidanica (Triuridaceae, Pandanales).</title>
        <authorList>
            <person name="Petersen G."/>
            <person name="Zervas A."/>
            <person name="Pedersen H.A.E."/>
            <person name="Seberg O."/>
        </authorList>
    </citation>
    <scope>NUCLEOTIDE SEQUENCE</scope>
</reference>
<dbReference type="GO" id="GO:0009507">
    <property type="term" value="C:chloroplast"/>
    <property type="evidence" value="ECO:0007669"/>
    <property type="project" value="UniProtKB-SubCell"/>
</dbReference>
<dbReference type="GO" id="GO:0003735">
    <property type="term" value="F:structural constituent of ribosome"/>
    <property type="evidence" value="ECO:0007669"/>
    <property type="project" value="InterPro"/>
</dbReference>
<evidence type="ECO:0000256" key="7">
    <source>
        <dbReference type="RuleBase" id="RU003949"/>
    </source>
</evidence>
<evidence type="ECO:0000256" key="3">
    <source>
        <dbReference type="ARBA" id="ARBA00022884"/>
    </source>
</evidence>
<dbReference type="EMBL" id="MG757197">
    <property type="protein sequence ID" value="AVX48101.1"/>
    <property type="molecule type" value="Genomic_DNA"/>
</dbReference>
<dbReference type="Gene3D" id="2.40.150.20">
    <property type="entry name" value="Ribosomal protein L14"/>
    <property type="match status" value="1"/>
</dbReference>
<dbReference type="GO" id="GO:0022625">
    <property type="term" value="C:cytosolic large ribosomal subunit"/>
    <property type="evidence" value="ECO:0007669"/>
    <property type="project" value="TreeGrafter"/>
</dbReference>
<keyword evidence="3 6" id="KW-0694">RNA-binding</keyword>
<dbReference type="InterPro" id="IPR000218">
    <property type="entry name" value="Ribosomal_uL14"/>
</dbReference>
<organism evidence="9">
    <name type="scientific">Sciaphila thaidanica</name>
    <dbReference type="NCBI Taxonomy" id="2161793"/>
    <lineage>
        <taxon>Eukaryota</taxon>
        <taxon>Viridiplantae</taxon>
        <taxon>Streptophyta</taxon>
        <taxon>Embryophyta</taxon>
        <taxon>Tracheophyta</taxon>
        <taxon>Spermatophyta</taxon>
        <taxon>Magnoliopsida</taxon>
        <taxon>Liliopsida</taxon>
        <taxon>Pandanales</taxon>
        <taxon>Triuridaceae</taxon>
        <taxon>Sciaphila</taxon>
    </lineage>
</organism>